<sequence>MAVKKRGLGKGLSALISEEPIGDVLISQESEDYRESIENIDIKLIIPNKEQPRKEFDKDALEELSQSIKTHGIIQPIVVRKADDKYEIIAGERRWRASKKAGLEDIPCIIKDIDTEMSTKLALIENIQRENLNPIEEALAYRKLMEDYKLTQEEVAKVVGKSRSYIANTIRLLNLDQKLINYISEGKLTSGHGKALLSIKDKKEQIKAAENIINNNLNVRETESIAKKTNIKPLKKEILSNKDAYIIDLEESLMRALGTKVNLIPGAKKGKIEIEYYGDEDLERIIETLVN</sequence>
<organism evidence="5 6">
    <name type="scientific">Tissierella simiarum</name>
    <dbReference type="NCBI Taxonomy" id="2841534"/>
    <lineage>
        <taxon>Bacteria</taxon>
        <taxon>Bacillati</taxon>
        <taxon>Bacillota</taxon>
        <taxon>Tissierellia</taxon>
        <taxon>Tissierellales</taxon>
        <taxon>Tissierellaceae</taxon>
        <taxon>Tissierella</taxon>
    </lineage>
</organism>
<dbReference type="PROSITE" id="PS50943">
    <property type="entry name" value="HTH_CROC1"/>
    <property type="match status" value="1"/>
</dbReference>
<dbReference type="InterPro" id="IPR001387">
    <property type="entry name" value="Cro/C1-type_HTH"/>
</dbReference>
<dbReference type="CDD" id="cd16393">
    <property type="entry name" value="SPO0J_N"/>
    <property type="match status" value="1"/>
</dbReference>
<keyword evidence="3" id="KW-0238">DNA-binding</keyword>
<evidence type="ECO:0000259" key="4">
    <source>
        <dbReference type="PROSITE" id="PS50943"/>
    </source>
</evidence>
<gene>
    <name evidence="5" type="ORF">KQI42_08190</name>
</gene>
<keyword evidence="2" id="KW-0159">Chromosome partition</keyword>
<keyword evidence="6" id="KW-1185">Reference proteome</keyword>
<name>A0ABS6E4Z6_9FIRM</name>
<dbReference type="NCBIfam" id="TIGR00180">
    <property type="entry name" value="parB_part"/>
    <property type="match status" value="1"/>
</dbReference>
<dbReference type="PANTHER" id="PTHR33375:SF1">
    <property type="entry name" value="CHROMOSOME-PARTITIONING PROTEIN PARB-RELATED"/>
    <property type="match status" value="1"/>
</dbReference>
<evidence type="ECO:0000256" key="1">
    <source>
        <dbReference type="ARBA" id="ARBA00006295"/>
    </source>
</evidence>
<proteinExistence type="inferred from homology"/>
<dbReference type="PANTHER" id="PTHR33375">
    <property type="entry name" value="CHROMOSOME-PARTITIONING PROTEIN PARB-RELATED"/>
    <property type="match status" value="1"/>
</dbReference>
<dbReference type="InterPro" id="IPR041468">
    <property type="entry name" value="HTH_ParB/Spo0J"/>
</dbReference>
<dbReference type="Proteomes" id="UP000749471">
    <property type="component" value="Unassembled WGS sequence"/>
</dbReference>
<comment type="similarity">
    <text evidence="1">Belongs to the ParB family.</text>
</comment>
<dbReference type="SMART" id="SM00470">
    <property type="entry name" value="ParB"/>
    <property type="match status" value="1"/>
</dbReference>
<dbReference type="RefSeq" id="WP_216518684.1">
    <property type="nucleotide sequence ID" value="NZ_JAHLPM010000006.1"/>
</dbReference>
<comment type="caution">
    <text evidence="5">The sequence shown here is derived from an EMBL/GenBank/DDBJ whole genome shotgun (WGS) entry which is preliminary data.</text>
</comment>
<dbReference type="InterPro" id="IPR004437">
    <property type="entry name" value="ParB/RepB/Spo0J"/>
</dbReference>
<protein>
    <submittedName>
        <fullName evidence="5">ParB/RepB/Spo0J family partition protein</fullName>
    </submittedName>
</protein>
<evidence type="ECO:0000313" key="6">
    <source>
        <dbReference type="Proteomes" id="UP000749471"/>
    </source>
</evidence>
<evidence type="ECO:0000313" key="5">
    <source>
        <dbReference type="EMBL" id="MBU5437983.1"/>
    </source>
</evidence>
<dbReference type="Pfam" id="PF17762">
    <property type="entry name" value="HTH_ParB"/>
    <property type="match status" value="1"/>
</dbReference>
<dbReference type="InterPro" id="IPR003115">
    <property type="entry name" value="ParB_N"/>
</dbReference>
<accession>A0ABS6E4Z6</accession>
<dbReference type="InterPro" id="IPR050336">
    <property type="entry name" value="Chromosome_partition/occlusion"/>
</dbReference>
<dbReference type="Pfam" id="PF02195">
    <property type="entry name" value="ParB_N"/>
    <property type="match status" value="1"/>
</dbReference>
<evidence type="ECO:0000256" key="3">
    <source>
        <dbReference type="ARBA" id="ARBA00023125"/>
    </source>
</evidence>
<reference evidence="5 6" key="1">
    <citation type="submission" date="2021-06" db="EMBL/GenBank/DDBJ databases">
        <authorList>
            <person name="Sun Q."/>
            <person name="Li D."/>
        </authorList>
    </citation>
    <scope>NUCLEOTIDE SEQUENCE [LARGE SCALE GENOMIC DNA]</scope>
    <source>
        <strain evidence="5 6">MSJ-40</strain>
    </source>
</reference>
<dbReference type="EMBL" id="JAHLPM010000006">
    <property type="protein sequence ID" value="MBU5437983.1"/>
    <property type="molecule type" value="Genomic_DNA"/>
</dbReference>
<dbReference type="InterPro" id="IPR057240">
    <property type="entry name" value="ParB_dimer_C"/>
</dbReference>
<dbReference type="Pfam" id="PF23552">
    <property type="entry name" value="ParB_C"/>
    <property type="match status" value="1"/>
</dbReference>
<feature type="domain" description="HTH cro/C1-type" evidence="4">
    <location>
        <begin position="142"/>
        <end position="168"/>
    </location>
</feature>
<evidence type="ECO:0000256" key="2">
    <source>
        <dbReference type="ARBA" id="ARBA00022829"/>
    </source>
</evidence>